<dbReference type="FunFam" id="3.80.10.10:FF:000530">
    <property type="entry name" value="Receptor-like protein 2"/>
    <property type="match status" value="1"/>
</dbReference>
<evidence type="ECO:0000256" key="5">
    <source>
        <dbReference type="ARBA" id="ARBA00022692"/>
    </source>
</evidence>
<evidence type="ECO:0000256" key="9">
    <source>
        <dbReference type="ARBA" id="ARBA00023136"/>
    </source>
</evidence>
<dbReference type="PRINTS" id="PR00019">
    <property type="entry name" value="LEURICHRPT"/>
</dbReference>
<sequence length="724" mass="80701">MATSGIDNKFSSILHQCFVLLTMLYEEMRSKAKGLLRPFTKPLQPLSSHRHLFCLICLLFLSALFLTHSEAVCNPQDQESLLWFSGNVSSSVSPLNWNLSIDCCSWEGITCDDTSESHVTGISLPLRGLSGNLSSSVQNLHRLSHLDLSHNLLSGPLPPGFLSALDHLMVLNLSYNSFNGELPLEHGSNKFFFPIQTVDLSSNLLQGQILNTSIFLLGAFSLISFNVSNNSFTGPIPSFMCMMSSPQLSILDFSYNDFAGQISRGLGKCLNLSVLRAGFNNISGEIPLEIYNLSELEQLFLPANHLTGKIDNNITRLKKLTLLELYSNHLEGEIPKDIGHLSSLQSLQLHVNNITGTVPLSLTNCSKLVKLNLRINRLIGNLTELEFAGNKLTGQISPQVKELESLTFLAFSDNRLTNITGALKILQGCKKLILAKNFYDETFPSNKDFVSSGGFPKLQIFAIGGCRMRGEVPAWLMKLKSLELMDMSQNRLVGSIPGWLGTLPNLFYIDLSDNLLTGELPKEFFHLRALMSQKVYEATEKNYLPLPLFIRPNNGTANQQYNHLIPDELSNLTKMDLSNNNLSGRIPSSLRLLHFMSYFNVANNRNTFPKPCFEGNPLLCGGVLQTSCTAPTRPHATEDDELKKTLVVWLATGYLVGFSSILLVCACRDRRSIVAQRRIIQSRACCCLINEVHLEVKLFLVLEFEFFPAIGILRVRQSRRTSME</sequence>
<reference evidence="14" key="1">
    <citation type="submission" date="2021-01" db="EMBL/GenBank/DDBJ databases">
        <authorList>
            <consortium name="Genoscope - CEA"/>
            <person name="William W."/>
        </authorList>
    </citation>
    <scope>NUCLEOTIDE SEQUENCE</scope>
</reference>
<comment type="similarity">
    <text evidence="2">Belongs to the RLP family.</text>
</comment>
<evidence type="ECO:0000256" key="1">
    <source>
        <dbReference type="ARBA" id="ARBA00004251"/>
    </source>
</evidence>
<keyword evidence="3" id="KW-1003">Cell membrane</keyword>
<dbReference type="GO" id="GO:0005886">
    <property type="term" value="C:plasma membrane"/>
    <property type="evidence" value="ECO:0007669"/>
    <property type="project" value="UniProtKB-SubCell"/>
</dbReference>
<dbReference type="Pfam" id="PF23598">
    <property type="entry name" value="LRR_14"/>
    <property type="match status" value="1"/>
</dbReference>
<dbReference type="PROSITE" id="PS51450">
    <property type="entry name" value="LRR"/>
    <property type="match status" value="1"/>
</dbReference>
<evidence type="ECO:0000259" key="13">
    <source>
        <dbReference type="Pfam" id="PF23598"/>
    </source>
</evidence>
<dbReference type="InterPro" id="IPR055414">
    <property type="entry name" value="LRR_R13L4/SHOC2-like"/>
</dbReference>
<keyword evidence="5 11" id="KW-0812">Transmembrane</keyword>
<dbReference type="Pfam" id="PF08263">
    <property type="entry name" value="LRRNT_2"/>
    <property type="match status" value="1"/>
</dbReference>
<keyword evidence="4" id="KW-0433">Leucine-rich repeat</keyword>
<accession>A0A816KSK4</accession>
<dbReference type="InterPro" id="IPR001611">
    <property type="entry name" value="Leu-rich_rpt"/>
</dbReference>
<dbReference type="InterPro" id="IPR032675">
    <property type="entry name" value="LRR_dom_sf"/>
</dbReference>
<dbReference type="AlphaFoldDB" id="A0A816KSK4"/>
<dbReference type="EMBL" id="HG994369">
    <property type="protein sequence ID" value="CAF1926358.1"/>
    <property type="molecule type" value="Genomic_DNA"/>
</dbReference>
<evidence type="ECO:0000256" key="7">
    <source>
        <dbReference type="ARBA" id="ARBA00022737"/>
    </source>
</evidence>
<dbReference type="Proteomes" id="UP001295469">
    <property type="component" value="Chromosome C05"/>
</dbReference>
<keyword evidence="10" id="KW-0325">Glycoprotein</keyword>
<name>A0A816KSK4_BRANA</name>
<dbReference type="InterPro" id="IPR052595">
    <property type="entry name" value="LRRC69/RLP"/>
</dbReference>
<proteinExistence type="inferred from homology"/>
<evidence type="ECO:0000259" key="12">
    <source>
        <dbReference type="Pfam" id="PF08263"/>
    </source>
</evidence>
<dbReference type="SUPFAM" id="SSF52058">
    <property type="entry name" value="L domain-like"/>
    <property type="match status" value="2"/>
</dbReference>
<evidence type="ECO:0000256" key="11">
    <source>
        <dbReference type="SAM" id="Phobius"/>
    </source>
</evidence>
<keyword evidence="7" id="KW-0677">Repeat</keyword>
<evidence type="ECO:0000256" key="4">
    <source>
        <dbReference type="ARBA" id="ARBA00022614"/>
    </source>
</evidence>
<feature type="transmembrane region" description="Helical" evidence="11">
    <location>
        <begin position="646"/>
        <end position="667"/>
    </location>
</feature>
<evidence type="ECO:0000313" key="14">
    <source>
        <dbReference type="EMBL" id="CAF1926358.1"/>
    </source>
</evidence>
<comment type="subcellular location">
    <subcellularLocation>
        <location evidence="1">Cell membrane</location>
        <topology evidence="1">Single-pass type I membrane protein</topology>
    </subcellularLocation>
</comment>
<keyword evidence="8 11" id="KW-1133">Transmembrane helix</keyword>
<feature type="domain" description="Disease resistance R13L4/SHOC-2-like LRR" evidence="13">
    <location>
        <begin position="313"/>
        <end position="514"/>
    </location>
</feature>
<dbReference type="FunFam" id="3.80.10.10:FF:000213">
    <property type="entry name" value="Tyrosine-sulfated glycopeptide receptor 1"/>
    <property type="match status" value="1"/>
</dbReference>
<dbReference type="FunFam" id="3.80.10.10:FF:000403">
    <property type="entry name" value="Receptor-like protein 2"/>
    <property type="match status" value="1"/>
</dbReference>
<dbReference type="PANTHER" id="PTHR48057:SF7">
    <property type="entry name" value="LEUCINE-RICH REPEAT SERINE_THREONINE-PROTEIN KINASE 1"/>
    <property type="match status" value="1"/>
</dbReference>
<evidence type="ECO:0000256" key="2">
    <source>
        <dbReference type="ARBA" id="ARBA00009592"/>
    </source>
</evidence>
<evidence type="ECO:0000256" key="3">
    <source>
        <dbReference type="ARBA" id="ARBA00022475"/>
    </source>
</evidence>
<dbReference type="InterPro" id="IPR003591">
    <property type="entry name" value="Leu-rich_rpt_typical-subtyp"/>
</dbReference>
<dbReference type="Pfam" id="PF00560">
    <property type="entry name" value="LRR_1"/>
    <property type="match status" value="3"/>
</dbReference>
<dbReference type="Gene3D" id="3.80.10.10">
    <property type="entry name" value="Ribonuclease Inhibitor"/>
    <property type="match status" value="3"/>
</dbReference>
<dbReference type="SMART" id="SM00369">
    <property type="entry name" value="LRR_TYP"/>
    <property type="match status" value="5"/>
</dbReference>
<gene>
    <name evidence="14" type="ORF">DARMORV10_C05P15660.1</name>
</gene>
<keyword evidence="9 11" id="KW-0472">Membrane</keyword>
<organism evidence="14">
    <name type="scientific">Brassica napus</name>
    <name type="common">Rape</name>
    <dbReference type="NCBI Taxonomy" id="3708"/>
    <lineage>
        <taxon>Eukaryota</taxon>
        <taxon>Viridiplantae</taxon>
        <taxon>Streptophyta</taxon>
        <taxon>Embryophyta</taxon>
        <taxon>Tracheophyta</taxon>
        <taxon>Spermatophyta</taxon>
        <taxon>Magnoliopsida</taxon>
        <taxon>eudicotyledons</taxon>
        <taxon>Gunneridae</taxon>
        <taxon>Pentapetalae</taxon>
        <taxon>rosids</taxon>
        <taxon>malvids</taxon>
        <taxon>Brassicales</taxon>
        <taxon>Brassicaceae</taxon>
        <taxon>Brassiceae</taxon>
        <taxon>Brassica</taxon>
    </lineage>
</organism>
<dbReference type="PANTHER" id="PTHR48057">
    <property type="entry name" value="LEUCINE-RICH REPEAT SERINE/THREONINE-PROTEIN KINASE 1"/>
    <property type="match status" value="1"/>
</dbReference>
<evidence type="ECO:0000256" key="10">
    <source>
        <dbReference type="ARBA" id="ARBA00023180"/>
    </source>
</evidence>
<dbReference type="InterPro" id="IPR013210">
    <property type="entry name" value="LRR_N_plant-typ"/>
</dbReference>
<evidence type="ECO:0000256" key="6">
    <source>
        <dbReference type="ARBA" id="ARBA00022729"/>
    </source>
</evidence>
<feature type="domain" description="Leucine-rich repeat-containing N-terminal plant-type" evidence="12">
    <location>
        <begin position="75"/>
        <end position="112"/>
    </location>
</feature>
<keyword evidence="6" id="KW-0732">Signal</keyword>
<protein>
    <submittedName>
        <fullName evidence="14">(rape) hypothetical protein</fullName>
    </submittedName>
</protein>
<evidence type="ECO:0000256" key="8">
    <source>
        <dbReference type="ARBA" id="ARBA00022989"/>
    </source>
</evidence>